<evidence type="ECO:0000313" key="1">
    <source>
        <dbReference type="EMBL" id="KAF3808381.1"/>
    </source>
</evidence>
<evidence type="ECO:0008006" key="3">
    <source>
        <dbReference type="Google" id="ProtNLM"/>
    </source>
</evidence>
<accession>A0A8H4CR58</accession>
<comment type="caution">
    <text evidence="1">The sequence shown here is derived from an EMBL/GenBank/DDBJ whole genome shotgun (WGS) entry which is preliminary data.</text>
</comment>
<organism evidence="1 2">
    <name type="scientific">Colletotrichum gloeosporioides</name>
    <name type="common">Anthracnose fungus</name>
    <name type="synonym">Glomerella cingulata</name>
    <dbReference type="NCBI Taxonomy" id="474922"/>
    <lineage>
        <taxon>Eukaryota</taxon>
        <taxon>Fungi</taxon>
        <taxon>Dikarya</taxon>
        <taxon>Ascomycota</taxon>
        <taxon>Pezizomycotina</taxon>
        <taxon>Sordariomycetes</taxon>
        <taxon>Hypocreomycetidae</taxon>
        <taxon>Glomerellales</taxon>
        <taxon>Glomerellaceae</taxon>
        <taxon>Colletotrichum</taxon>
        <taxon>Colletotrichum gloeosporioides species complex</taxon>
    </lineage>
</organism>
<name>A0A8H4CR58_COLGL</name>
<reference evidence="1" key="1">
    <citation type="journal article" date="2020" name="Phytopathology">
        <title>Genome sequence and comparative analysis of Colletotrichum gloeosporioides isolated from Liriodendron leaves.</title>
        <authorList>
            <person name="Fu F.F."/>
            <person name="Hao Z."/>
            <person name="Wang P."/>
            <person name="Lu Y."/>
            <person name="Xue L.J."/>
            <person name="Wei G."/>
            <person name="Tian Y."/>
            <person name="Baishi H."/>
            <person name="Xu H."/>
            <person name="Shi J."/>
            <person name="Cheng T."/>
            <person name="Wang G."/>
            <person name="Yi Y."/>
            <person name="Chen J."/>
        </authorList>
    </citation>
    <scope>NUCLEOTIDE SEQUENCE</scope>
    <source>
        <strain evidence="1">Lc1</strain>
    </source>
</reference>
<dbReference type="SUPFAM" id="SSF88697">
    <property type="entry name" value="PUA domain-like"/>
    <property type="match status" value="1"/>
</dbReference>
<gene>
    <name evidence="1" type="ORF">GCG54_00013019</name>
</gene>
<sequence>MATPNTDMILAMQDPYMQQIINGTKTYEFRKYNMKGIKRIWFYRTAPHSAITHVCEVSPAATRNPGDQPIPENGLGNEEFNDRHSDWNGYDFAYRINSVYQINTPDGQGITWPQMRDEHGMKIHPRGRVRLPASIAEKYPWPQQTRIL</sequence>
<dbReference type="InterPro" id="IPR015947">
    <property type="entry name" value="PUA-like_sf"/>
</dbReference>
<dbReference type="Proteomes" id="UP000613401">
    <property type="component" value="Unassembled WGS sequence"/>
</dbReference>
<protein>
    <recommendedName>
        <fullName evidence="3">ASCH domain-containing protein</fullName>
    </recommendedName>
</protein>
<dbReference type="GeneID" id="69020136"/>
<evidence type="ECO:0000313" key="2">
    <source>
        <dbReference type="Proteomes" id="UP000613401"/>
    </source>
</evidence>
<proteinExistence type="predicted"/>
<dbReference type="Gene3D" id="2.30.130.30">
    <property type="entry name" value="Hypothetical protein"/>
    <property type="match status" value="1"/>
</dbReference>
<dbReference type="AlphaFoldDB" id="A0A8H4CR58"/>
<reference evidence="1" key="2">
    <citation type="submission" date="2020-03" db="EMBL/GenBank/DDBJ databases">
        <authorList>
            <person name="Fu F.-F."/>
            <person name="Chen J."/>
        </authorList>
    </citation>
    <scope>NUCLEOTIDE SEQUENCE</scope>
    <source>
        <strain evidence="1">Lc1</strain>
    </source>
</reference>
<dbReference type="EMBL" id="WVTB01000021">
    <property type="protein sequence ID" value="KAF3808381.1"/>
    <property type="molecule type" value="Genomic_DNA"/>
</dbReference>
<keyword evidence="2" id="KW-1185">Reference proteome</keyword>
<dbReference type="RefSeq" id="XP_045267540.1">
    <property type="nucleotide sequence ID" value="XM_045412882.1"/>
</dbReference>